<comment type="caution">
    <text evidence="1">The sequence shown here is derived from an EMBL/GenBank/DDBJ whole genome shotgun (WGS) entry which is preliminary data.</text>
</comment>
<dbReference type="Proteomes" id="UP000051248">
    <property type="component" value="Unassembled WGS sequence"/>
</dbReference>
<gene>
    <name evidence="1" type="ORF">FD03_GL000033</name>
</gene>
<name>A0A0R1K9Y7_9LACO</name>
<protein>
    <submittedName>
        <fullName evidence="1">Uncharacterized protein</fullName>
    </submittedName>
</protein>
<dbReference type="PATRIC" id="fig|1423775.4.peg.32"/>
<dbReference type="EMBL" id="AZDZ01000008">
    <property type="protein sequence ID" value="KRK80152.1"/>
    <property type="molecule type" value="Genomic_DNA"/>
</dbReference>
<accession>A0A0R1K9Y7</accession>
<dbReference type="AlphaFoldDB" id="A0A0R1K9Y7"/>
<reference evidence="1 2" key="1">
    <citation type="journal article" date="2015" name="Genome Announc.">
        <title>Expanding the biotechnology potential of lactobacilli through comparative genomics of 213 strains and associated genera.</title>
        <authorList>
            <person name="Sun Z."/>
            <person name="Harris H.M."/>
            <person name="McCann A."/>
            <person name="Guo C."/>
            <person name="Argimon S."/>
            <person name="Zhang W."/>
            <person name="Yang X."/>
            <person name="Jeffery I.B."/>
            <person name="Cooney J.C."/>
            <person name="Kagawa T.F."/>
            <person name="Liu W."/>
            <person name="Song Y."/>
            <person name="Salvetti E."/>
            <person name="Wrobel A."/>
            <person name="Rasinkangas P."/>
            <person name="Parkhill J."/>
            <person name="Rea M.C."/>
            <person name="O'Sullivan O."/>
            <person name="Ritari J."/>
            <person name="Douillard F.P."/>
            <person name="Paul Ross R."/>
            <person name="Yang R."/>
            <person name="Briner A.E."/>
            <person name="Felis G.E."/>
            <person name="de Vos W.M."/>
            <person name="Barrangou R."/>
            <person name="Klaenhammer T.R."/>
            <person name="Caufield P.W."/>
            <person name="Cui Y."/>
            <person name="Zhang H."/>
            <person name="O'Toole P.W."/>
        </authorList>
    </citation>
    <scope>NUCLEOTIDE SEQUENCE [LARGE SCALE GENOMIC DNA]</scope>
    <source>
        <strain evidence="1 2">DSM 19682</strain>
    </source>
</reference>
<sequence>MNLIANLSAPKYTYTNDDIEELFNTYQKLGVTAREYFNGPTRYNEMPSSFEFTNSSTEPSKPQINHERFRRLAENRMSRVVRDLRLLCNLSDKSNYSYSDDEINELFNAYS</sequence>
<evidence type="ECO:0000313" key="1">
    <source>
        <dbReference type="EMBL" id="KRK80152.1"/>
    </source>
</evidence>
<keyword evidence="2" id="KW-1185">Reference proteome</keyword>
<organism evidence="1 2">
    <name type="scientific">Companilactobacillus nodensis DSM 19682 = JCM 14932 = NBRC 107160</name>
    <dbReference type="NCBI Taxonomy" id="1423775"/>
    <lineage>
        <taxon>Bacteria</taxon>
        <taxon>Bacillati</taxon>
        <taxon>Bacillota</taxon>
        <taxon>Bacilli</taxon>
        <taxon>Lactobacillales</taxon>
        <taxon>Lactobacillaceae</taxon>
        <taxon>Companilactobacillus</taxon>
    </lineage>
</organism>
<evidence type="ECO:0000313" key="2">
    <source>
        <dbReference type="Proteomes" id="UP000051248"/>
    </source>
</evidence>
<proteinExistence type="predicted"/>